<evidence type="ECO:0000313" key="4">
    <source>
        <dbReference type="Proteomes" id="UP000199758"/>
    </source>
</evidence>
<keyword evidence="4" id="KW-1185">Reference proteome</keyword>
<dbReference type="EMBL" id="FQWZ01000002">
    <property type="protein sequence ID" value="SHG71144.1"/>
    <property type="molecule type" value="Genomic_DNA"/>
</dbReference>
<gene>
    <name evidence="3" type="ORF">SAMN04488068_1215</name>
</gene>
<feature type="region of interest" description="Disordered" evidence="1">
    <location>
        <begin position="132"/>
        <end position="156"/>
    </location>
</feature>
<protein>
    <submittedName>
        <fullName evidence="3">Phasin protein</fullName>
    </submittedName>
</protein>
<feature type="compositionally biased region" description="Basic residues" evidence="1">
    <location>
        <begin position="139"/>
        <end position="156"/>
    </location>
</feature>
<dbReference type="Pfam" id="PF09361">
    <property type="entry name" value="Phasin_2"/>
    <property type="match status" value="1"/>
</dbReference>
<evidence type="ECO:0000313" key="3">
    <source>
        <dbReference type="EMBL" id="SHG71144.1"/>
    </source>
</evidence>
<dbReference type="RefSeq" id="WP_072895284.1">
    <property type="nucleotide sequence ID" value="NZ_FQWZ01000002.1"/>
</dbReference>
<dbReference type="Proteomes" id="UP000199758">
    <property type="component" value="Unassembled WGS sequence"/>
</dbReference>
<sequence length="156" mass="16201">MTVQTIVSDVKGRVEPLVAKGQEVVTVSVDTLLKANDVVVDGVTTVVKTQVEAGKDLFAAAQASFEKAKSAGIKAVVASPIEYLPDGRERVVSAYNDTVTVVTKTGEEVVKIVKEGYETVTATLTGVPVAAKAAPAKKPAPRKAPAAKKRTAKKAA</sequence>
<evidence type="ECO:0000259" key="2">
    <source>
        <dbReference type="Pfam" id="PF09361"/>
    </source>
</evidence>
<proteinExistence type="predicted"/>
<reference evidence="3 4" key="1">
    <citation type="submission" date="2016-11" db="EMBL/GenBank/DDBJ databases">
        <authorList>
            <person name="Jaros S."/>
            <person name="Januszkiewicz K."/>
            <person name="Wedrychowicz H."/>
        </authorList>
    </citation>
    <scope>NUCLEOTIDE SEQUENCE [LARGE SCALE GENOMIC DNA]</scope>
    <source>
        <strain evidence="3 4">CGMCC 1.7049</strain>
    </source>
</reference>
<evidence type="ECO:0000256" key="1">
    <source>
        <dbReference type="SAM" id="MobiDB-lite"/>
    </source>
</evidence>
<accession>A0A1M5M1A5</accession>
<name>A0A1M5M1A5_9GAMM</name>
<dbReference type="OrthoDB" id="7063761at2"/>
<organism evidence="3 4">
    <name type="scientific">Hydrocarboniphaga daqingensis</name>
    <dbReference type="NCBI Taxonomy" id="490188"/>
    <lineage>
        <taxon>Bacteria</taxon>
        <taxon>Pseudomonadati</taxon>
        <taxon>Pseudomonadota</taxon>
        <taxon>Gammaproteobacteria</taxon>
        <taxon>Nevskiales</taxon>
        <taxon>Nevskiaceae</taxon>
        <taxon>Hydrocarboniphaga</taxon>
    </lineage>
</organism>
<feature type="domain" description="Phasin" evidence="2">
    <location>
        <begin position="28"/>
        <end position="115"/>
    </location>
</feature>
<dbReference type="InterPro" id="IPR018968">
    <property type="entry name" value="Phasin"/>
</dbReference>
<dbReference type="AlphaFoldDB" id="A0A1M5M1A5"/>